<comment type="caution">
    <text evidence="1">The sequence shown here is derived from an EMBL/GenBank/DDBJ whole genome shotgun (WGS) entry which is preliminary data.</text>
</comment>
<proteinExistence type="predicted"/>
<protein>
    <submittedName>
        <fullName evidence="1">Uncharacterized protein</fullName>
    </submittedName>
</protein>
<dbReference type="EMBL" id="MU266330">
    <property type="protein sequence ID" value="KAH7930706.1"/>
    <property type="molecule type" value="Genomic_DNA"/>
</dbReference>
<keyword evidence="2" id="KW-1185">Reference proteome</keyword>
<evidence type="ECO:0000313" key="2">
    <source>
        <dbReference type="Proteomes" id="UP000790709"/>
    </source>
</evidence>
<gene>
    <name evidence="1" type="ORF">BV22DRAFT_48035</name>
</gene>
<name>A0ACB8C0M9_9AGAM</name>
<dbReference type="Proteomes" id="UP000790709">
    <property type="component" value="Unassembled WGS sequence"/>
</dbReference>
<sequence length="124" mass="13953">MYTRLTAFFLILIPLAHAQFGFFEHMFGHHDHDQGHEHYQQQQQRGSPGSSQWQVHAEAVSCSQYLCPDTLTCVSRPGECPCPNVEDIKCTIPDAQDKEDLTVVCTRGEGECAAVKRLMYSHSA</sequence>
<evidence type="ECO:0000313" key="1">
    <source>
        <dbReference type="EMBL" id="KAH7930706.1"/>
    </source>
</evidence>
<accession>A0ACB8C0M9</accession>
<reference evidence="1" key="1">
    <citation type="journal article" date="2021" name="New Phytol.">
        <title>Evolutionary innovations through gain and loss of genes in the ectomycorrhizal Boletales.</title>
        <authorList>
            <person name="Wu G."/>
            <person name="Miyauchi S."/>
            <person name="Morin E."/>
            <person name="Kuo A."/>
            <person name="Drula E."/>
            <person name="Varga T."/>
            <person name="Kohler A."/>
            <person name="Feng B."/>
            <person name="Cao Y."/>
            <person name="Lipzen A."/>
            <person name="Daum C."/>
            <person name="Hundley H."/>
            <person name="Pangilinan J."/>
            <person name="Johnson J."/>
            <person name="Barry K."/>
            <person name="LaButti K."/>
            <person name="Ng V."/>
            <person name="Ahrendt S."/>
            <person name="Min B."/>
            <person name="Choi I.G."/>
            <person name="Park H."/>
            <person name="Plett J.M."/>
            <person name="Magnuson J."/>
            <person name="Spatafora J.W."/>
            <person name="Nagy L.G."/>
            <person name="Henrissat B."/>
            <person name="Grigoriev I.V."/>
            <person name="Yang Z.L."/>
            <person name="Xu J."/>
            <person name="Martin F.M."/>
        </authorList>
    </citation>
    <scope>NUCLEOTIDE SEQUENCE</scope>
    <source>
        <strain evidence="1">KUC20120723A-06</strain>
    </source>
</reference>
<organism evidence="1 2">
    <name type="scientific">Leucogyrophana mollusca</name>
    <dbReference type="NCBI Taxonomy" id="85980"/>
    <lineage>
        <taxon>Eukaryota</taxon>
        <taxon>Fungi</taxon>
        <taxon>Dikarya</taxon>
        <taxon>Basidiomycota</taxon>
        <taxon>Agaricomycotina</taxon>
        <taxon>Agaricomycetes</taxon>
        <taxon>Agaricomycetidae</taxon>
        <taxon>Boletales</taxon>
        <taxon>Boletales incertae sedis</taxon>
        <taxon>Leucogyrophana</taxon>
    </lineage>
</organism>